<evidence type="ECO:0000313" key="3">
    <source>
        <dbReference type="Proteomes" id="UP000499080"/>
    </source>
</evidence>
<dbReference type="EMBL" id="BGPR01021156">
    <property type="protein sequence ID" value="GBN86173.1"/>
    <property type="molecule type" value="Genomic_DNA"/>
</dbReference>
<evidence type="ECO:0000256" key="1">
    <source>
        <dbReference type="SAM" id="MobiDB-lite"/>
    </source>
</evidence>
<protein>
    <submittedName>
        <fullName evidence="2">Uncharacterized protein</fullName>
    </submittedName>
</protein>
<name>A0A4Y2SEE6_ARAVE</name>
<feature type="region of interest" description="Disordered" evidence="1">
    <location>
        <begin position="1"/>
        <end position="31"/>
    </location>
</feature>
<comment type="caution">
    <text evidence="2">The sequence shown here is derived from an EMBL/GenBank/DDBJ whole genome shotgun (WGS) entry which is preliminary data.</text>
</comment>
<organism evidence="2 3">
    <name type="scientific">Araneus ventricosus</name>
    <name type="common">Orbweaver spider</name>
    <name type="synonym">Epeira ventricosa</name>
    <dbReference type="NCBI Taxonomy" id="182803"/>
    <lineage>
        <taxon>Eukaryota</taxon>
        <taxon>Metazoa</taxon>
        <taxon>Ecdysozoa</taxon>
        <taxon>Arthropoda</taxon>
        <taxon>Chelicerata</taxon>
        <taxon>Arachnida</taxon>
        <taxon>Araneae</taxon>
        <taxon>Araneomorphae</taxon>
        <taxon>Entelegynae</taxon>
        <taxon>Araneoidea</taxon>
        <taxon>Araneidae</taxon>
        <taxon>Araneus</taxon>
    </lineage>
</organism>
<reference evidence="2 3" key="1">
    <citation type="journal article" date="2019" name="Sci. Rep.">
        <title>Orb-weaving spider Araneus ventricosus genome elucidates the spidroin gene catalogue.</title>
        <authorList>
            <person name="Kono N."/>
            <person name="Nakamura H."/>
            <person name="Ohtoshi R."/>
            <person name="Moran D.A.P."/>
            <person name="Shinohara A."/>
            <person name="Yoshida Y."/>
            <person name="Fujiwara M."/>
            <person name="Mori M."/>
            <person name="Tomita M."/>
            <person name="Arakawa K."/>
        </authorList>
    </citation>
    <scope>NUCLEOTIDE SEQUENCE [LARGE SCALE GENOMIC DNA]</scope>
</reference>
<dbReference type="Proteomes" id="UP000499080">
    <property type="component" value="Unassembled WGS sequence"/>
</dbReference>
<feature type="compositionally biased region" description="Polar residues" evidence="1">
    <location>
        <begin position="1"/>
        <end position="24"/>
    </location>
</feature>
<proteinExistence type="predicted"/>
<gene>
    <name evidence="2" type="ORF">AVEN_220382_1</name>
</gene>
<accession>A0A4Y2SEE6</accession>
<sequence length="211" mass="23704">MNSSSPPGSNQAVNQGATIRQSGKVSDLGPEEPRFETRFHQRPTVYVIHRPFHTNPFTTSHSNPLGLVRVLLSPPSERNPLPACGFRVRVRACPSPPPHPYSGHISAFMAKQSKWISRQVGFPNLLTLSLQFSLDFRTDHRFWRGFAQFGWSGVLMNFQLYRQCSARHSRSDRSSQFGACLTRPFQFAAHPFRCVVHGGSIQTTQPVTSTL</sequence>
<evidence type="ECO:0000313" key="2">
    <source>
        <dbReference type="EMBL" id="GBN86173.1"/>
    </source>
</evidence>
<keyword evidence="3" id="KW-1185">Reference proteome</keyword>
<dbReference type="AlphaFoldDB" id="A0A4Y2SEE6"/>